<dbReference type="Proteomes" id="UP000887579">
    <property type="component" value="Unplaced"/>
</dbReference>
<reference evidence="2" key="1">
    <citation type="submission" date="2022-11" db="UniProtKB">
        <authorList>
            <consortium name="WormBaseParasite"/>
        </authorList>
    </citation>
    <scope>IDENTIFICATION</scope>
</reference>
<evidence type="ECO:0000313" key="1">
    <source>
        <dbReference type="Proteomes" id="UP000887579"/>
    </source>
</evidence>
<sequence>MEPAIPAEKAPFEAVWNIEKHNLVGLKRAKHWSDKFHIPCLPGIEFCFGIFKERKADEKFLVELHIEKSTLDYVAVDLNLFIESGNLTKNYKATLQQRNGFRGEFCLGGVNQIFDYIDDDKLGLKISGFLTYCIDPIFYSQHPMKMECQIQKIWLETLDVDEFHEIPLNINEIPHAQFYVRFYSKSADSDGKICLVFGANCQEEIKFDARLTICFKSAKLLIKSSTTLRQLFCNGHGGYRMLPCSMADLFDMETLPSVNEEILFKVQGIFISKRENAIFNRFQFPKQVVPAEFYNKFFHQKVTIFAGVNALPITCLKRIMACLAPSIFDAVEDDDTVAIEDYDFETVEAAVKLLNVNPANVTHIISFADSINDGHIRSKCLEFLKILVAEAAPFSYPEMINDEDKEEIYGISGKHGCGLTDYVKADTTDMPPTKKYEFLESTTTTVLKRQIIGEDENKLVCDRKLDAKLQQQQHIHDQSASMMNGMHHPQQNQQQQHQSPYPSQADATQNCIPSSFNRLPPPPQQQYQQKQPLSPLQFAPPQIHVHPTMNGSHLSQQQPLPSYSSQPEIPQPFAPPSSNNSFNGVRPTQQHQIQQQPPSYQLLSAPPLNFGPPSSLPGLGNQVSRQQFQQPQRLPSSHQLALLAEEDIVELDRTIARFVFTKVNIFASDILADAQAQRNNMPAPTKSESVAVIHPSNHKENQPFSSSSTTRMPSHREQKEDQQQQPYRRSQQSPSSQCGNHENFAPPTNFEQQRNSRAHIDKSASEA</sequence>
<proteinExistence type="predicted"/>
<organism evidence="1 2">
    <name type="scientific">Panagrolaimus sp. ES5</name>
    <dbReference type="NCBI Taxonomy" id="591445"/>
    <lineage>
        <taxon>Eukaryota</taxon>
        <taxon>Metazoa</taxon>
        <taxon>Ecdysozoa</taxon>
        <taxon>Nematoda</taxon>
        <taxon>Chromadorea</taxon>
        <taxon>Rhabditida</taxon>
        <taxon>Tylenchina</taxon>
        <taxon>Panagrolaimomorpha</taxon>
        <taxon>Panagrolaimoidea</taxon>
        <taxon>Panagrolaimidae</taxon>
        <taxon>Panagrolaimus</taxon>
    </lineage>
</organism>
<accession>A0AC34FAB0</accession>
<dbReference type="WBParaSite" id="ES5_v2.g13848.t1">
    <property type="protein sequence ID" value="ES5_v2.g13848.t1"/>
    <property type="gene ID" value="ES5_v2.g13848"/>
</dbReference>
<name>A0AC34FAB0_9BILA</name>
<protein>
    <submittedName>
        <fullName evidence="2">Uncharacterized protein</fullName>
    </submittedName>
</protein>
<evidence type="ECO:0000313" key="2">
    <source>
        <dbReference type="WBParaSite" id="ES5_v2.g13848.t1"/>
    </source>
</evidence>